<proteinExistence type="predicted"/>
<evidence type="ECO:0000313" key="3">
    <source>
        <dbReference type="EMBL" id="TDG49739.1"/>
    </source>
</evidence>
<keyword evidence="2" id="KW-1133">Transmembrane helix</keyword>
<protein>
    <submittedName>
        <fullName evidence="3">Uncharacterized protein</fullName>
    </submittedName>
</protein>
<feature type="transmembrane region" description="Helical" evidence="2">
    <location>
        <begin position="46"/>
        <end position="67"/>
    </location>
</feature>
<dbReference type="SUPFAM" id="SSF52540">
    <property type="entry name" value="P-loop containing nucleoside triphosphate hydrolases"/>
    <property type="match status" value="1"/>
</dbReference>
<evidence type="ECO:0000256" key="2">
    <source>
        <dbReference type="SAM" id="Phobius"/>
    </source>
</evidence>
<dbReference type="InterPro" id="IPR027417">
    <property type="entry name" value="P-loop_NTPase"/>
</dbReference>
<feature type="region of interest" description="Disordered" evidence="1">
    <location>
        <begin position="1"/>
        <end position="23"/>
    </location>
</feature>
<dbReference type="Proteomes" id="UP000295192">
    <property type="component" value="Unassembled WGS sequence"/>
</dbReference>
<organism evidence="3 4">
    <name type="scientific">Drosophila navojoa</name>
    <name type="common">Fruit fly</name>
    <dbReference type="NCBI Taxonomy" id="7232"/>
    <lineage>
        <taxon>Eukaryota</taxon>
        <taxon>Metazoa</taxon>
        <taxon>Ecdysozoa</taxon>
        <taxon>Arthropoda</taxon>
        <taxon>Hexapoda</taxon>
        <taxon>Insecta</taxon>
        <taxon>Pterygota</taxon>
        <taxon>Neoptera</taxon>
        <taxon>Endopterygota</taxon>
        <taxon>Diptera</taxon>
        <taxon>Brachycera</taxon>
        <taxon>Muscomorpha</taxon>
        <taxon>Ephydroidea</taxon>
        <taxon>Drosophilidae</taxon>
        <taxon>Drosophila</taxon>
    </lineage>
</organism>
<dbReference type="AlphaFoldDB" id="A0A484BLN2"/>
<dbReference type="OrthoDB" id="8191652at2759"/>
<evidence type="ECO:0000313" key="4">
    <source>
        <dbReference type="Proteomes" id="UP000295192"/>
    </source>
</evidence>
<keyword evidence="2" id="KW-0472">Membrane</keyword>
<feature type="compositionally biased region" description="Polar residues" evidence="1">
    <location>
        <begin position="1"/>
        <end position="10"/>
    </location>
</feature>
<comment type="caution">
    <text evidence="3">The sequence shown here is derived from an EMBL/GenBank/DDBJ whole genome shotgun (WGS) entry which is preliminary data.</text>
</comment>
<gene>
    <name evidence="3" type="ORF">AWZ03_003977</name>
</gene>
<dbReference type="STRING" id="7232.A0A484BLN2"/>
<dbReference type="EMBL" id="LSRL02000021">
    <property type="protein sequence ID" value="TDG49739.1"/>
    <property type="molecule type" value="Genomic_DNA"/>
</dbReference>
<sequence length="362" mass="41254">MHSHGSYSRSGESRLSGDFEDPRKRGILRNTSCYSYRQQLQSSQHANMLQGLMILTAMATLVLVLWLHSMESTSDDQLSLHSCISSSLSALWLGVSGILGLDTVAKSASIQYPDPDSPHAFHCRQKLDTMRIFRQISKQVINQEQALARLERAAKSNRPLRSVALLGPPGVGKTLTAMVLRQQFPWPENVHSYSWSTYVPDDAHKFNVIRNFVEQLSSCGQNLLIIDNLSPCDYSFVPLYNKLLLEREGDACKAANQSVLVIYIFNLEMQYYWQQYELLQQLPMDTTIINYRPFGRAEVLDCLENELRLEQRTLDSKTISHIVEEAMLDVDDAGCKRIRPLLIQHGLSDPRFRPHHLSKIFT</sequence>
<name>A0A484BLN2_DRONA</name>
<accession>A0A484BLN2</accession>
<keyword evidence="2" id="KW-0812">Transmembrane</keyword>
<evidence type="ECO:0000256" key="1">
    <source>
        <dbReference type="SAM" id="MobiDB-lite"/>
    </source>
</evidence>
<feature type="compositionally biased region" description="Basic and acidic residues" evidence="1">
    <location>
        <begin position="11"/>
        <end position="23"/>
    </location>
</feature>
<reference evidence="3 4" key="1">
    <citation type="journal article" date="2019" name="J. Hered.">
        <title>An Improved Genome Assembly for Drosophila navojoa, the Basal Species in the mojavensis Cluster.</title>
        <authorList>
            <person name="Vanderlinde T."/>
            <person name="Dupim E.G."/>
            <person name="Nazario-Yepiz N.O."/>
            <person name="Carvalho A.B."/>
        </authorList>
    </citation>
    <scope>NUCLEOTIDE SEQUENCE [LARGE SCALE GENOMIC DNA]</scope>
    <source>
        <strain evidence="3">Navoj_Jal97</strain>
        <tissue evidence="3">Whole organism</tissue>
    </source>
</reference>
<dbReference type="Gene3D" id="3.40.50.300">
    <property type="entry name" value="P-loop containing nucleotide triphosphate hydrolases"/>
    <property type="match status" value="1"/>
</dbReference>
<dbReference type="KEGG" id="dnv:108650290"/>
<dbReference type="OMA" id="WPENVHS"/>
<keyword evidence="4" id="KW-1185">Reference proteome</keyword>